<evidence type="ECO:0000313" key="1">
    <source>
        <dbReference type="EMBL" id="QEU96969.1"/>
    </source>
</evidence>
<proteinExistence type="predicted"/>
<evidence type="ECO:0008006" key="3">
    <source>
        <dbReference type="Google" id="ProtNLM"/>
    </source>
</evidence>
<dbReference type="AlphaFoldDB" id="A0A5J6GNH9"/>
<reference evidence="1 2" key="1">
    <citation type="submission" date="2017-09" db="EMBL/GenBank/DDBJ databases">
        <authorList>
            <person name="Lee N."/>
            <person name="Cho B.-K."/>
        </authorList>
    </citation>
    <scope>NUCLEOTIDE SEQUENCE [LARGE SCALE GENOMIC DNA]</scope>
    <source>
        <strain evidence="1 2">ATCC 12853</strain>
    </source>
</reference>
<accession>A0A5J6GNH9</accession>
<organism evidence="1 2">
    <name type="scientific">Streptomyces kanamyceticus</name>
    <dbReference type="NCBI Taxonomy" id="1967"/>
    <lineage>
        <taxon>Bacteria</taxon>
        <taxon>Bacillati</taxon>
        <taxon>Actinomycetota</taxon>
        <taxon>Actinomycetes</taxon>
        <taxon>Kitasatosporales</taxon>
        <taxon>Streptomycetaceae</taxon>
        <taxon>Streptomyces</taxon>
    </lineage>
</organism>
<name>A0A5J6GNH9_STRKN</name>
<evidence type="ECO:0000313" key="2">
    <source>
        <dbReference type="Proteomes" id="UP000325529"/>
    </source>
</evidence>
<dbReference type="EMBL" id="CP023699">
    <property type="protein sequence ID" value="QEU96969.1"/>
    <property type="molecule type" value="Genomic_DNA"/>
</dbReference>
<sequence>MRLPVNQTALAAPWRAAPDTARGSTPVAGAWAHILPPAAGVFRVRPLPYEATASYLKRLAGIYRLTLSQLLDGCGITLNGHGTPPTAELALSPAAAHHITILGRIPMAHLTHALPWLPHPGSPGPGPTAHWKPLDALHRPVAACTLCTRRHSQGTTGAAWVHRPWHQLVCPRHHQAAPDPRLDIPVHTKTVPELVTAHHSHRRLLRHPRGKSAWMTARAITTRWYDQQQHLTERWHHRLNQLSVLNMHLDRVGNASAVLLARDLVIYPETVILARALAALPRYRTQRPSEALTAIGHRLGLSRFAPTTSDALATYLTHTRR</sequence>
<keyword evidence="2" id="KW-1185">Reference proteome</keyword>
<gene>
    <name evidence="1" type="ORF">CP970_44015</name>
</gene>
<protein>
    <recommendedName>
        <fullName evidence="3">TniQ protein</fullName>
    </recommendedName>
</protein>
<dbReference type="KEGG" id="ska:CP970_44015"/>
<dbReference type="Proteomes" id="UP000325529">
    <property type="component" value="Chromosome"/>
</dbReference>